<proteinExistence type="predicted"/>
<feature type="compositionally biased region" description="Acidic residues" evidence="2">
    <location>
        <begin position="1329"/>
        <end position="1342"/>
    </location>
</feature>
<accession>A0A0V0QBT9</accession>
<evidence type="ECO:0000313" key="5">
    <source>
        <dbReference type="Proteomes" id="UP000054937"/>
    </source>
</evidence>
<dbReference type="Proteomes" id="UP000054937">
    <property type="component" value="Unassembled WGS sequence"/>
</dbReference>
<feature type="transmembrane region" description="Helical" evidence="3">
    <location>
        <begin position="378"/>
        <end position="396"/>
    </location>
</feature>
<dbReference type="InParanoid" id="A0A0V0QBT9"/>
<sequence>MENQQQLNQMQNTNQNQGNYVQQHDELPIDYDTQNLHRKCSQLGQDSCEYCRAIKQVYQARIMKEKFRKYIQFFTLTFKNDIPLSKGFSSYIGIYFKCFIGVSLGYLTFGFGRNLNFVKFPNMWIRFITTWLTLVGTVMAFINPSDFYLKYYILILTIFSWMVMGLVLLSQVIYVEYESKNNMKDILQDELKMPRQERSEFYQEILFFSQCETYQKYLQKKRQLSYLNKGKLEKARLNLDYFLESNGLQNFQDIVNQPSHQKQEQMVQYIQNDRQNIKNFESWVQKYQLDVKDGDRVSEDIRNNQEEKNKRNQFATQIGILRLTQFTSHMFQLDFEQQYQAKVYMGSYTTLFFALILISCITNALNNLFFGETFKQDPFFTAVFLTYQFFLIYSVASQILEKYLLNNIYKNFEQQLNQIVAAFEQTLIFLSEQGNENEPAIQIVGKHYLQFKRMQYEYKQQCKDHCERLLYKYRTSAFQNEFPVNQNKYTPEYFQQQQKKNEEAFGRSSIKFKIPGKQLRSLTHTLTLKNRSKTFQSQKQVVKNLEDETNKFSKIAQNYLKELSVKDYVQKNNSTQKSEFVLPTIQQMKETQLMTSRDFYEKKMKKRQYQQTKSASIIKKSNQFYKTAKIENNPFFQIQFDYLDKVMYKQQEKHKKTYIESKYLEFHDAQTQEEKKLQEYKKKMNFSYGFDLLSKANKISPRRINEDKIQKNKQPKKFEFQTEMKMDTQGNNFIFMEPLSEQEFMDFFTNKENKQIKEKHYFQHICNIVQQFGIKDLNKVFKHKEQLIQIINGDGNWKPIKYCLSNQYCYFNEETKEIRSRNQQLTDYQVKIFNRILEMQKDEQYEIMPALSDKEFEIYLSLKKERYNLQNIFETQFKELFSRCEAVAQMLKIDTDIPKIEKSRKFMLQILQYDQSQLVMVKDKYNKLWKFLNLSNKKYYDTHPNIEKIKKQLHENYKNNYILIPEIDESTYLQFIKGKFIDKDLSDTIEKYIQILGYQSKRELEENKDELWEKISNPREYKPIKLVSTNKIAFLWENKGKIQVYERPPPLNNKYKIVELPKEREIDSYVKGEKVNPFSSFIIKVISGHSSHQFKKMDPQDKKIKLELLLNTIKHPNCQKYKPIVEIRAFRKEQYSVSTLAFINIQNGEIQKYLPSLKELNDQPIDSDKFNYEIQEDEEVKKKKQQKYRPNYHFALSENKTKKFQERIEQKFQQKQVKIYNLNQNEQFENKEILKSQNSREASSTDSDIDYYTNYVYYDVDANLKEIRELNTKFYRVYRAFKPPIPEGRKKKKPKTQTGDEFDFANNNTKFGKQVQFLEDMENNSQLEDFNEDSDEGPLQDDDNVKKDKENMMLTYLQLTKDYDSDSDLDNIESLPVDDMEKVLDSKLQDYQINVKIRAQMQLREMEMQLQKDKQNKKVLLEPLANPIVAFSSKFGEKELMKLFEPCKKLKGPDVELFLSEDKILQVSEDVKSQIRKYFFFFRISSEDHKQVFKPLLAYFIEKSLPDGCKYMKNRIDQQKYFINFKDKTISEYPPCFPTESKYLDGYYTILYPIQGHDILSFVEDPNLNTEKNQEIDRYFKMLDINDKEREQFKNHLVKAFDDPELLKWERIQKLYSQERLYKVKNSDKIVVQMPPTFDQIKDLYKIKELPSTKEIFDYVDNNKFYQLVKLVPLWNKVLPIQKDMYEGFLNLVYKNQNNKWKISMKLWKKEKSFIQETSQGIKTFDQYPADFPGHANYSIQPLIKEIYEIKKFDVEDYKKKQLKIDEMQKDFDNFKQIYKKDPIFFPNIVKIQMVLSEEKFFFCKHTGAVYKNYPLFTQKDQEFYEEYQKQIEFYKYKPFLGKLQYDLKSYMDEKERLALKEKEKEIMMDEAEKKKYQEQKRKEYLEKQKQLKNIEQQTPIINLEFTMQAIQNRLKKQNFSKSTTLLGDGHQFLGNKMGARPSLLKKKTNGPEDFDIQELNSPLKLKKSSLSSIQQKDQQKQKKFSLQTVSEQQENQNKKQKQPQPQKQSQQQQNNNNVIKEEDEIELSKQLNKNESKVKFNLNINEDKNAKMSTSQNFSFINPQKINQEKSLPVKQEVIKEDNKDKLSKDKIQQLTEIFQIFNLETENDKIIFYKTVIEYLFKGDNKFQKRVKKGTQVGFIDEVTQEISVVPYNFPSGKEIDKINLTVSHIQKEDVEKYLQKKLYDYEKNDAINILYESLGITELQDKMDFKEQFIKYIEYDQLKWKRYRWLKTKSMKFRDSEQKKQRETPPNFPNLKTKKQEPIYVKIPEITKEEFISFLNKDPNQPLNIKNRIEKMFKLLRLNSFDERKMFYPDQRVNKDQNVEYFIGLAQILPEQDGYKFQFLDTHLGTFEKEGEDKMLMYLQKQ</sequence>
<reference evidence="4 5" key="1">
    <citation type="journal article" date="2015" name="Sci. Rep.">
        <title>Genome of the facultative scuticociliatosis pathogen Pseudocohnilembus persalinus provides insight into its virulence through horizontal gene transfer.</title>
        <authorList>
            <person name="Xiong J."/>
            <person name="Wang G."/>
            <person name="Cheng J."/>
            <person name="Tian M."/>
            <person name="Pan X."/>
            <person name="Warren A."/>
            <person name="Jiang C."/>
            <person name="Yuan D."/>
            <person name="Miao W."/>
        </authorList>
    </citation>
    <scope>NUCLEOTIDE SEQUENCE [LARGE SCALE GENOMIC DNA]</scope>
    <source>
        <strain evidence="4">36N120E</strain>
    </source>
</reference>
<feature type="compositionally biased region" description="Low complexity" evidence="2">
    <location>
        <begin position="1985"/>
        <end position="1996"/>
    </location>
</feature>
<evidence type="ECO:0000256" key="1">
    <source>
        <dbReference type="SAM" id="Coils"/>
    </source>
</evidence>
<keyword evidence="3" id="KW-0812">Transmembrane</keyword>
<feature type="compositionally biased region" description="Low complexity" evidence="2">
    <location>
        <begin position="1968"/>
        <end position="1977"/>
    </location>
</feature>
<evidence type="ECO:0000313" key="4">
    <source>
        <dbReference type="EMBL" id="KRW99599.1"/>
    </source>
</evidence>
<name>A0A0V0QBT9_PSEPJ</name>
<evidence type="ECO:0008006" key="6">
    <source>
        <dbReference type="Google" id="ProtNLM"/>
    </source>
</evidence>
<comment type="caution">
    <text evidence="4">The sequence shown here is derived from an EMBL/GenBank/DDBJ whole genome shotgun (WGS) entry which is preliminary data.</text>
</comment>
<gene>
    <name evidence="4" type="ORF">PPERSA_01208</name>
</gene>
<keyword evidence="3" id="KW-0472">Membrane</keyword>
<dbReference type="EMBL" id="LDAU01000206">
    <property type="protein sequence ID" value="KRW99599.1"/>
    <property type="molecule type" value="Genomic_DNA"/>
</dbReference>
<organism evidence="4 5">
    <name type="scientific">Pseudocohnilembus persalinus</name>
    <name type="common">Ciliate</name>
    <dbReference type="NCBI Taxonomy" id="266149"/>
    <lineage>
        <taxon>Eukaryota</taxon>
        <taxon>Sar</taxon>
        <taxon>Alveolata</taxon>
        <taxon>Ciliophora</taxon>
        <taxon>Intramacronucleata</taxon>
        <taxon>Oligohymenophorea</taxon>
        <taxon>Scuticociliatia</taxon>
        <taxon>Philasterida</taxon>
        <taxon>Pseudocohnilembidae</taxon>
        <taxon>Pseudocohnilembus</taxon>
    </lineage>
</organism>
<keyword evidence="3" id="KW-1133">Transmembrane helix</keyword>
<feature type="transmembrane region" description="Helical" evidence="3">
    <location>
        <begin position="88"/>
        <end position="111"/>
    </location>
</feature>
<feature type="compositionally biased region" description="Low complexity" evidence="2">
    <location>
        <begin position="2003"/>
        <end position="2017"/>
    </location>
</feature>
<feature type="transmembrane region" description="Helical" evidence="3">
    <location>
        <begin position="123"/>
        <end position="142"/>
    </location>
</feature>
<evidence type="ECO:0000256" key="3">
    <source>
        <dbReference type="SAM" id="Phobius"/>
    </source>
</evidence>
<protein>
    <recommendedName>
        <fullName evidence="6">Transmembrane protein</fullName>
    </recommendedName>
</protein>
<evidence type="ECO:0000256" key="2">
    <source>
        <dbReference type="SAM" id="MobiDB-lite"/>
    </source>
</evidence>
<feature type="region of interest" description="Disordered" evidence="2">
    <location>
        <begin position="1328"/>
        <end position="1347"/>
    </location>
</feature>
<feature type="coiled-coil region" evidence="1">
    <location>
        <begin position="1855"/>
        <end position="1898"/>
    </location>
</feature>
<keyword evidence="1" id="KW-0175">Coiled coil</keyword>
<feature type="transmembrane region" description="Helical" evidence="3">
    <location>
        <begin position="151"/>
        <end position="174"/>
    </location>
</feature>
<feature type="transmembrane region" description="Helical" evidence="3">
    <location>
        <begin position="345"/>
        <end position="366"/>
    </location>
</feature>
<feature type="region of interest" description="Disordered" evidence="2">
    <location>
        <begin position="1285"/>
        <end position="1306"/>
    </location>
</feature>
<feature type="region of interest" description="Disordered" evidence="2">
    <location>
        <begin position="1968"/>
        <end position="2017"/>
    </location>
</feature>
<keyword evidence="5" id="KW-1185">Reference proteome</keyword>